<organism evidence="1 2">
    <name type="scientific">Datura stramonium</name>
    <name type="common">Jimsonweed</name>
    <name type="synonym">Common thornapple</name>
    <dbReference type="NCBI Taxonomy" id="4076"/>
    <lineage>
        <taxon>Eukaryota</taxon>
        <taxon>Viridiplantae</taxon>
        <taxon>Streptophyta</taxon>
        <taxon>Embryophyta</taxon>
        <taxon>Tracheophyta</taxon>
        <taxon>Spermatophyta</taxon>
        <taxon>Magnoliopsida</taxon>
        <taxon>eudicotyledons</taxon>
        <taxon>Gunneridae</taxon>
        <taxon>Pentapetalae</taxon>
        <taxon>asterids</taxon>
        <taxon>lamiids</taxon>
        <taxon>Solanales</taxon>
        <taxon>Solanaceae</taxon>
        <taxon>Solanoideae</taxon>
        <taxon>Datureae</taxon>
        <taxon>Datura</taxon>
    </lineage>
</organism>
<comment type="caution">
    <text evidence="1">The sequence shown here is derived from an EMBL/GenBank/DDBJ whole genome shotgun (WGS) entry which is preliminary data.</text>
</comment>
<feature type="non-terminal residue" evidence="1">
    <location>
        <position position="95"/>
    </location>
</feature>
<feature type="non-terminal residue" evidence="1">
    <location>
        <position position="1"/>
    </location>
</feature>
<evidence type="ECO:0000313" key="2">
    <source>
        <dbReference type="Proteomes" id="UP000823775"/>
    </source>
</evidence>
<proteinExistence type="predicted"/>
<accession>A0ABS8VB61</accession>
<protein>
    <submittedName>
        <fullName evidence="1">Uncharacterized protein</fullName>
    </submittedName>
</protein>
<name>A0ABS8VB61_DATST</name>
<keyword evidence="2" id="KW-1185">Reference proteome</keyword>
<dbReference type="EMBL" id="JACEIK010003975">
    <property type="protein sequence ID" value="MCD9643707.1"/>
    <property type="molecule type" value="Genomic_DNA"/>
</dbReference>
<gene>
    <name evidence="1" type="ORF">HAX54_031364</name>
</gene>
<sequence length="95" mass="11098">DKGGHSKRPILTFMGFEFFLLWQVEVRQRKSLEKGILKKRKRKDVGDEFLLSRGSSRKAEKKPLKRKPPLQKVLTWGIEASRQGMFLGKDRSARE</sequence>
<evidence type="ECO:0000313" key="1">
    <source>
        <dbReference type="EMBL" id="MCD9643707.1"/>
    </source>
</evidence>
<dbReference type="Proteomes" id="UP000823775">
    <property type="component" value="Unassembled WGS sequence"/>
</dbReference>
<reference evidence="1 2" key="1">
    <citation type="journal article" date="2021" name="BMC Genomics">
        <title>Datura genome reveals duplications of psychoactive alkaloid biosynthetic genes and high mutation rate following tissue culture.</title>
        <authorList>
            <person name="Rajewski A."/>
            <person name="Carter-House D."/>
            <person name="Stajich J."/>
            <person name="Litt A."/>
        </authorList>
    </citation>
    <scope>NUCLEOTIDE SEQUENCE [LARGE SCALE GENOMIC DNA]</scope>
    <source>
        <strain evidence="1">AR-01</strain>
    </source>
</reference>